<feature type="transmembrane region" description="Helical" evidence="1">
    <location>
        <begin position="15"/>
        <end position="35"/>
    </location>
</feature>
<keyword evidence="1" id="KW-1133">Transmembrane helix</keyword>
<dbReference type="Proteomes" id="UP000177208">
    <property type="component" value="Unassembled WGS sequence"/>
</dbReference>
<name>A0A1F7GAZ2_9BACT</name>
<dbReference type="AlphaFoldDB" id="A0A1F7GAZ2"/>
<evidence type="ECO:0008006" key="4">
    <source>
        <dbReference type="Google" id="ProtNLM"/>
    </source>
</evidence>
<dbReference type="InterPro" id="IPR025101">
    <property type="entry name" value="DUF4012"/>
</dbReference>
<evidence type="ECO:0000313" key="3">
    <source>
        <dbReference type="Proteomes" id="UP000177208"/>
    </source>
</evidence>
<gene>
    <name evidence="2" type="ORF">A2774_01780</name>
</gene>
<organism evidence="2 3">
    <name type="scientific">Candidatus Roizmanbacteria bacterium RIFCSPHIGHO2_01_FULL_39_12c</name>
    <dbReference type="NCBI Taxonomy" id="1802031"/>
    <lineage>
        <taxon>Bacteria</taxon>
        <taxon>Candidatus Roizmaniibacteriota</taxon>
    </lineage>
</organism>
<dbReference type="Pfam" id="PF13196">
    <property type="entry name" value="DUF4012"/>
    <property type="match status" value="1"/>
</dbReference>
<keyword evidence="1" id="KW-0472">Membrane</keyword>
<evidence type="ECO:0000256" key="1">
    <source>
        <dbReference type="SAM" id="Phobius"/>
    </source>
</evidence>
<keyword evidence="1" id="KW-0812">Transmembrane</keyword>
<accession>A0A1F7GAZ2</accession>
<proteinExistence type="predicted"/>
<protein>
    <recommendedName>
        <fullName evidence="4">DUF4012 domain-containing protein</fullName>
    </recommendedName>
</protein>
<comment type="caution">
    <text evidence="2">The sequence shown here is derived from an EMBL/GenBank/DDBJ whole genome shotgun (WGS) entry which is preliminary data.</text>
</comment>
<reference evidence="2 3" key="1">
    <citation type="journal article" date="2016" name="Nat. Commun.">
        <title>Thousands of microbial genomes shed light on interconnected biogeochemical processes in an aquifer system.</title>
        <authorList>
            <person name="Anantharaman K."/>
            <person name="Brown C.T."/>
            <person name="Hug L.A."/>
            <person name="Sharon I."/>
            <person name="Castelle C.J."/>
            <person name="Probst A.J."/>
            <person name="Thomas B.C."/>
            <person name="Singh A."/>
            <person name="Wilkins M.J."/>
            <person name="Karaoz U."/>
            <person name="Brodie E.L."/>
            <person name="Williams K.H."/>
            <person name="Hubbard S.S."/>
            <person name="Banfield J.F."/>
        </authorList>
    </citation>
    <scope>NUCLEOTIDE SEQUENCE [LARGE SCALE GENOMIC DNA]</scope>
</reference>
<sequence>MKQFNFAPRKRKKKVSGFFGVLVLISVSIVLYSYLTYRNISAKGKVLIASAKELKNSFSKNDIDLLNKDLGKFAKEYDDFEKSARSVYWASFIPYISDFKNAVEAGDYMVKAGQESVKAITPYADLLGFKKGESSFVEKTAEDRLQTAILTLDKMLAKVDPISEDIKQAELRIEKIDPGRYPKKLGKTIVRERIDNIKEQFTGMASLFVEAKPLVKNLPEIFGSDNEKTYLLLFQNDKELRATGGFLTAYAVFKIKNGKMTVQRSKDIYTLDDSISNHPQAPEEILTYHKNVSRFYIRDSNLSPDLPSSIDLFNSLYKNSGEKVNYDGIITIDTNVLVDMLTIFGDTEARGFRFSAEKDKRCDCPQVIYTLLNEIDRPVGFIKEDRKGILGDLMYELFYKAIGFSPSKYWGTLVQEMFKNLQEKHIQIYFVDKDLQQSIEKLNFAGKIRDYEGDYLHINNVNFAGAKANLFTTQSITSKTRLNDQGKVSREIIIEFRNPYPHSDCNLERGGLCINATLRNWIRFYVPEGSELVSYEGSKKKMQTYDELGKTVFAGYLEITPMGKAQVVVKYILPSNISSKNYKLLVQKQAGTNEDKLTVDADGKNIFSGVLNEDIEIKTK</sequence>
<evidence type="ECO:0000313" key="2">
    <source>
        <dbReference type="EMBL" id="OGK16081.1"/>
    </source>
</evidence>
<dbReference type="EMBL" id="MFZG01000027">
    <property type="protein sequence ID" value="OGK16081.1"/>
    <property type="molecule type" value="Genomic_DNA"/>
</dbReference>